<dbReference type="EMBL" id="NJBN01000006">
    <property type="protein sequence ID" value="TKJ40093.1"/>
    <property type="molecule type" value="Genomic_DNA"/>
</dbReference>
<protein>
    <recommendedName>
        <fullName evidence="6">Radical SAM core domain-containing protein</fullName>
    </recommendedName>
</protein>
<comment type="cofactor">
    <cofactor evidence="1">
        <name>[4Fe-4S] cluster</name>
        <dbReference type="ChEBI" id="CHEBI:49883"/>
    </cofactor>
</comment>
<dbReference type="InterPro" id="IPR023885">
    <property type="entry name" value="4Fe4S-binding_SPASM_dom"/>
</dbReference>
<keyword evidence="4" id="KW-0408">Iron</keyword>
<name>A0A532UYQ2_UNCL8</name>
<dbReference type="PROSITE" id="PS51918">
    <property type="entry name" value="RADICAL_SAM"/>
    <property type="match status" value="1"/>
</dbReference>
<organism evidence="7 8">
    <name type="scientific">candidate division LCP-89 bacterium B3_LCP</name>
    <dbReference type="NCBI Taxonomy" id="2012998"/>
    <lineage>
        <taxon>Bacteria</taxon>
        <taxon>Pseudomonadati</taxon>
        <taxon>Bacteria division LCP-89</taxon>
    </lineage>
</organism>
<sequence length="406" mass="47697">MILQLRPVHHLFQFFLEKRAIILYLRKPHRPTYHGKMKNNPNPGITYRFNVLFRIVAKELLRAFYHFVYRPLRPSVRFHCRNIFEGRNALIFANGEVTCVCADHGLINLGNVNDSSVEDIWKGKGFEDLRKSFRNNRLPLRHCAVCFAFEKIKKPSDDIYDITPFFWNTHIETTPVCNLECAICRRDEVEKHRGNARLSPDTVYRMLDEIIKHKTNKFVLFFGFGEPFLDKNIYDYVSYLKERFPEVIVSISTNGIPLDNENNVEKLLNTPLDIVLFSVDGITQEEYVKYRKGGDLKRALSAMERLVNKRQTKGLAHPYIVWQYLYFRWNDSDKSLRATVNHARKIGVDLLHFLPTRTPITGISWKNVLRRDSNVMYKFGSIDHDYNPHGRSRVIQVTDDMEEIPL</sequence>
<evidence type="ECO:0000256" key="2">
    <source>
        <dbReference type="ARBA" id="ARBA00022691"/>
    </source>
</evidence>
<evidence type="ECO:0000256" key="1">
    <source>
        <dbReference type="ARBA" id="ARBA00001966"/>
    </source>
</evidence>
<evidence type="ECO:0000313" key="8">
    <source>
        <dbReference type="Proteomes" id="UP000319619"/>
    </source>
</evidence>
<dbReference type="AlphaFoldDB" id="A0A532UYQ2"/>
<evidence type="ECO:0000256" key="4">
    <source>
        <dbReference type="ARBA" id="ARBA00023004"/>
    </source>
</evidence>
<dbReference type="InterPro" id="IPR050377">
    <property type="entry name" value="Radical_SAM_PqqE_MftC-like"/>
</dbReference>
<dbReference type="SUPFAM" id="SSF102114">
    <property type="entry name" value="Radical SAM enzymes"/>
    <property type="match status" value="1"/>
</dbReference>
<dbReference type="SFLD" id="SFLDG01067">
    <property type="entry name" value="SPASM/twitch_domain_containing"/>
    <property type="match status" value="1"/>
</dbReference>
<keyword evidence="2" id="KW-0949">S-adenosyl-L-methionine</keyword>
<evidence type="ECO:0000313" key="7">
    <source>
        <dbReference type="EMBL" id="TKJ40093.1"/>
    </source>
</evidence>
<dbReference type="Proteomes" id="UP000319619">
    <property type="component" value="Unassembled WGS sequence"/>
</dbReference>
<dbReference type="CDD" id="cd01335">
    <property type="entry name" value="Radical_SAM"/>
    <property type="match status" value="1"/>
</dbReference>
<evidence type="ECO:0000256" key="3">
    <source>
        <dbReference type="ARBA" id="ARBA00022723"/>
    </source>
</evidence>
<dbReference type="SFLD" id="SFLDS00029">
    <property type="entry name" value="Radical_SAM"/>
    <property type="match status" value="1"/>
</dbReference>
<proteinExistence type="predicted"/>
<reference evidence="7 8" key="1">
    <citation type="submission" date="2017-06" db="EMBL/GenBank/DDBJ databases">
        <title>Novel microbial phyla capable of carbon fixation and sulfur reduction in deep-sea sediments.</title>
        <authorList>
            <person name="Huang J."/>
            <person name="Baker B."/>
            <person name="Wang Y."/>
        </authorList>
    </citation>
    <scope>NUCLEOTIDE SEQUENCE [LARGE SCALE GENOMIC DNA]</scope>
    <source>
        <strain evidence="7">B3_LCP</strain>
    </source>
</reference>
<evidence type="ECO:0000259" key="6">
    <source>
        <dbReference type="PROSITE" id="PS51918"/>
    </source>
</evidence>
<dbReference type="Gene3D" id="3.20.20.70">
    <property type="entry name" value="Aldolase class I"/>
    <property type="match status" value="2"/>
</dbReference>
<dbReference type="GO" id="GO:0051536">
    <property type="term" value="F:iron-sulfur cluster binding"/>
    <property type="evidence" value="ECO:0007669"/>
    <property type="project" value="UniProtKB-KW"/>
</dbReference>
<feature type="domain" description="Radical SAM core" evidence="6">
    <location>
        <begin position="163"/>
        <end position="385"/>
    </location>
</feature>
<evidence type="ECO:0000256" key="5">
    <source>
        <dbReference type="ARBA" id="ARBA00023014"/>
    </source>
</evidence>
<dbReference type="PANTHER" id="PTHR11228:SF7">
    <property type="entry name" value="PQQA PEPTIDE CYCLASE"/>
    <property type="match status" value="1"/>
</dbReference>
<keyword evidence="5" id="KW-0411">Iron-sulfur</keyword>
<accession>A0A532UYQ2</accession>
<dbReference type="Pfam" id="PF04055">
    <property type="entry name" value="Radical_SAM"/>
    <property type="match status" value="1"/>
</dbReference>
<dbReference type="InterPro" id="IPR007197">
    <property type="entry name" value="rSAM"/>
</dbReference>
<comment type="caution">
    <text evidence="7">The sequence shown here is derived from an EMBL/GenBank/DDBJ whole genome shotgun (WGS) entry which is preliminary data.</text>
</comment>
<dbReference type="InterPro" id="IPR013785">
    <property type="entry name" value="Aldolase_TIM"/>
</dbReference>
<gene>
    <name evidence="7" type="ORF">CEE37_10175</name>
</gene>
<keyword evidence="3" id="KW-0479">Metal-binding</keyword>
<dbReference type="InterPro" id="IPR058240">
    <property type="entry name" value="rSAM_sf"/>
</dbReference>
<dbReference type="PANTHER" id="PTHR11228">
    <property type="entry name" value="RADICAL SAM DOMAIN PROTEIN"/>
    <property type="match status" value="1"/>
</dbReference>
<dbReference type="GO" id="GO:0046872">
    <property type="term" value="F:metal ion binding"/>
    <property type="evidence" value="ECO:0007669"/>
    <property type="project" value="UniProtKB-KW"/>
</dbReference>
<dbReference type="GO" id="GO:0003824">
    <property type="term" value="F:catalytic activity"/>
    <property type="evidence" value="ECO:0007669"/>
    <property type="project" value="InterPro"/>
</dbReference>
<dbReference type="CDD" id="cd21109">
    <property type="entry name" value="SPASM"/>
    <property type="match status" value="1"/>
</dbReference>
<dbReference type="Pfam" id="PF13186">
    <property type="entry name" value="SPASM"/>
    <property type="match status" value="1"/>
</dbReference>